<reference evidence="2 3" key="1">
    <citation type="submission" date="2021-06" db="EMBL/GenBank/DDBJ databases">
        <authorList>
            <person name="Palmer J.M."/>
        </authorList>
    </citation>
    <scope>NUCLEOTIDE SEQUENCE [LARGE SCALE GENOMIC DNA]</scope>
    <source>
        <strain evidence="2 3">AS_MEX2019</strain>
        <tissue evidence="2">Muscle</tissue>
    </source>
</reference>
<organism evidence="2 3">
    <name type="scientific">Ameca splendens</name>
    <dbReference type="NCBI Taxonomy" id="208324"/>
    <lineage>
        <taxon>Eukaryota</taxon>
        <taxon>Metazoa</taxon>
        <taxon>Chordata</taxon>
        <taxon>Craniata</taxon>
        <taxon>Vertebrata</taxon>
        <taxon>Euteleostomi</taxon>
        <taxon>Actinopterygii</taxon>
        <taxon>Neopterygii</taxon>
        <taxon>Teleostei</taxon>
        <taxon>Neoteleostei</taxon>
        <taxon>Acanthomorphata</taxon>
        <taxon>Ovalentaria</taxon>
        <taxon>Atherinomorphae</taxon>
        <taxon>Cyprinodontiformes</taxon>
        <taxon>Goodeidae</taxon>
        <taxon>Ameca</taxon>
    </lineage>
</organism>
<keyword evidence="3" id="KW-1185">Reference proteome</keyword>
<evidence type="ECO:0000313" key="2">
    <source>
        <dbReference type="EMBL" id="MEQ2307331.1"/>
    </source>
</evidence>
<proteinExistence type="predicted"/>
<evidence type="ECO:0008006" key="4">
    <source>
        <dbReference type="Google" id="ProtNLM"/>
    </source>
</evidence>
<evidence type="ECO:0000313" key="3">
    <source>
        <dbReference type="Proteomes" id="UP001469553"/>
    </source>
</evidence>
<comment type="caution">
    <text evidence="2">The sequence shown here is derived from an EMBL/GenBank/DDBJ whole genome shotgun (WGS) entry which is preliminary data.</text>
</comment>
<gene>
    <name evidence="2" type="ORF">AMECASPLE_017210</name>
</gene>
<name>A0ABV0ZMR2_9TELE</name>
<accession>A0ABV0ZMR2</accession>
<feature type="signal peptide" evidence="1">
    <location>
        <begin position="1"/>
        <end position="17"/>
    </location>
</feature>
<evidence type="ECO:0000256" key="1">
    <source>
        <dbReference type="SAM" id="SignalP"/>
    </source>
</evidence>
<dbReference type="Proteomes" id="UP001469553">
    <property type="component" value="Unassembled WGS sequence"/>
</dbReference>
<dbReference type="InterPro" id="IPR013783">
    <property type="entry name" value="Ig-like_fold"/>
</dbReference>
<dbReference type="Gene3D" id="2.60.40.10">
    <property type="entry name" value="Immunoglobulins"/>
    <property type="match status" value="1"/>
</dbReference>
<feature type="chain" id="PRO_5046868187" description="Immunoglobulin V-set domain-containing protein" evidence="1">
    <location>
        <begin position="18"/>
        <end position="110"/>
    </location>
</feature>
<sequence length="110" mass="12609">MYFIILVFLLAIGENDAVFWQRLKCPYEPKHQSLLRVWCRQRSAECCTGLTFSHSSQLADGGKVRVTQDTHSFTVEVLEPSHREGVYWCGLLSKNGTIIKLAEGYFYSCK</sequence>
<dbReference type="EMBL" id="JAHRIP010067114">
    <property type="protein sequence ID" value="MEQ2307331.1"/>
    <property type="molecule type" value="Genomic_DNA"/>
</dbReference>
<keyword evidence="1" id="KW-0732">Signal</keyword>
<protein>
    <recommendedName>
        <fullName evidence="4">Immunoglobulin V-set domain-containing protein</fullName>
    </recommendedName>
</protein>